<gene>
    <name evidence="10" type="ORF">OSB1V03_LOCUS8596</name>
</gene>
<evidence type="ECO:0000256" key="6">
    <source>
        <dbReference type="ARBA" id="ARBA00022892"/>
    </source>
</evidence>
<evidence type="ECO:0000256" key="3">
    <source>
        <dbReference type="ARBA" id="ARBA00007051"/>
    </source>
</evidence>
<dbReference type="OrthoDB" id="6278596at2759"/>
<feature type="domain" description="Trafficking protein particle complex subunit 11" evidence="8">
    <location>
        <begin position="293"/>
        <end position="575"/>
    </location>
</feature>
<evidence type="ECO:0000256" key="2">
    <source>
        <dbReference type="ARBA" id="ARBA00004222"/>
    </source>
</evidence>
<evidence type="ECO:0000256" key="5">
    <source>
        <dbReference type="ARBA" id="ARBA00022448"/>
    </source>
</evidence>
<accession>A0A7R9Q0X9</accession>
<dbReference type="PANTHER" id="PTHR14374:SF0">
    <property type="entry name" value="TRAFFICKING PROTEIN PARTICLE COMPLEX SUBUNIT 11"/>
    <property type="match status" value="1"/>
</dbReference>
<comment type="subcellular location">
    <subcellularLocation>
        <location evidence="2">Golgi apparatus</location>
        <location evidence="2">cis-Golgi network</location>
    </subcellularLocation>
</comment>
<evidence type="ECO:0000256" key="7">
    <source>
        <dbReference type="ARBA" id="ARBA00023034"/>
    </source>
</evidence>
<dbReference type="GO" id="GO:0005794">
    <property type="term" value="C:Golgi apparatus"/>
    <property type="evidence" value="ECO:0007669"/>
    <property type="project" value="UniProtKB-SubCell"/>
</dbReference>
<keyword evidence="11" id="KW-1185">Reference proteome</keyword>
<evidence type="ECO:0000256" key="4">
    <source>
        <dbReference type="ARBA" id="ARBA00021520"/>
    </source>
</evidence>
<protein>
    <recommendedName>
        <fullName evidence="4">Trafficking protein particle complex subunit 11</fullName>
    </recommendedName>
</protein>
<dbReference type="Pfam" id="PF12742">
    <property type="entry name" value="Gryzun-like"/>
    <property type="match status" value="1"/>
</dbReference>
<feature type="domain" description="Trafficking protein particle complex subunit 11 C-terminal" evidence="9">
    <location>
        <begin position="1059"/>
        <end position="1109"/>
    </location>
</feature>
<comment type="function">
    <text evidence="1">Involved in endoplasmic reticulum to Golgi apparatus trafficking at a very early stage.</text>
</comment>
<keyword evidence="5" id="KW-0813">Transport</keyword>
<dbReference type="InterPro" id="IPR021773">
    <property type="entry name" value="TPC11"/>
</dbReference>
<evidence type="ECO:0000313" key="11">
    <source>
        <dbReference type="Proteomes" id="UP000759131"/>
    </source>
</evidence>
<keyword evidence="6" id="KW-0931">ER-Golgi transport</keyword>
<sequence>MEMSESVATLEAEEWFPGELKPNPVPYISLVGLSAQNNAIHAVIWNSFTVSRGSDRPPLYFKLLPENYSFTASKPKKSSYEWHIPKGILKSSWLRRHMFEMPSVCVLFVDLNWDDLYWNQKRTECVAKVEHLRRLLGTRNTRITLVLIQSSTSLPSGEPSVSSFSSSLTHSLIVKTDDSLVTERAALLCSSCDLNAKSLFVLPVSDVSQLMGYILRMETALYELSKAYYQHECKLIKGHRDQLNHTTHQLLYVRHQFKIGFFSELKQDPNTALKHYKNSYTNLMEVRVTLINLYEIKTIGAFINYKICKLCFQLNTPLDAISQFRKHIDIFKGKCEPKEIEFEHSAWLSKQYALFAGLFDAAITAGLIPSQMQNPGYYYLEAALQAMQRRKLCLSNPGYYYLEAALQAMQRRKLCLSVCTQTQFNELNPQNLELFNNILQSTQQMEFFGQRPWRPGCQTLEPLDAEKERIGLKVLQYKELTTVNHSSLIITSLSNAINQFKKYKCPRMKRYLMVLVAEEYFYSKDYANALTFLDNVLPQYREEGWLPLVQNILNTALQAAYLSADAINFVKLGLEYISVTNSSKFEDKIAIQESIENIMRKQLPLVLPFVDKTDAENALKLWSNVLSVNSDPISFTMKMDSLMKFVECKPQFTSKTFECNHAMKVDLYLQSSAPKPIQLTKLNILFSDQYYNQFCEYIDTTDNESENNIEQRVTIVGVNVTLGSDSMSAVMQWSFTDKINDFVPSVYKRPTSDITDIKHINTLLSTNIIKYNPNLELTIKHNPPALLNEFYLLKLWLKNREQFVASNLKLTVKVMDTNNDDTDVAFKSLIYSGNEFKELTENFPLNDIKVNDELNEEIVVKFEITGNHCIVFTVVYDSMYEMQNECKTISLSITQKEMSDVLIPFITSCELTNLSATKVAQIRRNEPFFVNVLTKENADISVEIIESMPQFDESIECLQQTNRPFKGNVFVDQTFKTVASIEYTTPVSMGMYLIKWKRKCESDSHLRAPLLSETLVPLPMITVVSSPVFVDLKYPDVCVARNPMILCYHIYNRTDSNLSLELSMGTSDSFMYSGNKLIQIILEANQSAEQHYILYPLVCGSIVLPKFRIVLNPETPGAAPIDYIDQILPNDLLTPGAAPIDYIDQILPNDLLVIPQNKTTCDVSQTVG</sequence>
<reference evidence="10" key="1">
    <citation type="submission" date="2020-11" db="EMBL/GenBank/DDBJ databases">
        <authorList>
            <person name="Tran Van P."/>
        </authorList>
    </citation>
    <scope>NUCLEOTIDE SEQUENCE</scope>
</reference>
<dbReference type="EMBL" id="OC860006">
    <property type="protein sequence ID" value="CAD7628174.1"/>
    <property type="molecule type" value="Genomic_DNA"/>
</dbReference>
<dbReference type="EMBL" id="CAJPIZ010005431">
    <property type="protein sequence ID" value="CAG2108604.1"/>
    <property type="molecule type" value="Genomic_DNA"/>
</dbReference>
<dbReference type="Pfam" id="PF11817">
    <property type="entry name" value="Foie-gras_1"/>
    <property type="match status" value="1"/>
</dbReference>
<keyword evidence="7" id="KW-0333">Golgi apparatus</keyword>
<evidence type="ECO:0000313" key="10">
    <source>
        <dbReference type="EMBL" id="CAD7628174.1"/>
    </source>
</evidence>
<proteinExistence type="inferred from homology"/>
<dbReference type="Proteomes" id="UP000759131">
    <property type="component" value="Unassembled WGS sequence"/>
</dbReference>
<organism evidence="10">
    <name type="scientific">Medioppia subpectinata</name>
    <dbReference type="NCBI Taxonomy" id="1979941"/>
    <lineage>
        <taxon>Eukaryota</taxon>
        <taxon>Metazoa</taxon>
        <taxon>Ecdysozoa</taxon>
        <taxon>Arthropoda</taxon>
        <taxon>Chelicerata</taxon>
        <taxon>Arachnida</taxon>
        <taxon>Acari</taxon>
        <taxon>Acariformes</taxon>
        <taxon>Sarcoptiformes</taxon>
        <taxon>Oribatida</taxon>
        <taxon>Brachypylina</taxon>
        <taxon>Oppioidea</taxon>
        <taxon>Oppiidae</taxon>
        <taxon>Medioppia</taxon>
    </lineage>
</organism>
<evidence type="ECO:0000256" key="1">
    <source>
        <dbReference type="ARBA" id="ARBA00001995"/>
    </source>
</evidence>
<dbReference type="AlphaFoldDB" id="A0A7R9Q0X9"/>
<evidence type="ECO:0000259" key="8">
    <source>
        <dbReference type="Pfam" id="PF11817"/>
    </source>
</evidence>
<name>A0A7R9Q0X9_9ACAR</name>
<comment type="similarity">
    <text evidence="3">Belongs to the TRAPPC11 family.</text>
</comment>
<dbReference type="InterPro" id="IPR025876">
    <property type="entry name" value="TRAPPC11_C"/>
</dbReference>
<evidence type="ECO:0000259" key="9">
    <source>
        <dbReference type="Pfam" id="PF12742"/>
    </source>
</evidence>
<dbReference type="GO" id="GO:0016192">
    <property type="term" value="P:vesicle-mediated transport"/>
    <property type="evidence" value="ECO:0007669"/>
    <property type="project" value="UniProtKB-KW"/>
</dbReference>
<dbReference type="PANTHER" id="PTHR14374">
    <property type="entry name" value="FOIE GRAS"/>
    <property type="match status" value="1"/>
</dbReference>